<feature type="region of interest" description="Disordered" evidence="4">
    <location>
        <begin position="33"/>
        <end position="74"/>
    </location>
</feature>
<evidence type="ECO:0000259" key="5">
    <source>
        <dbReference type="PROSITE" id="PS50043"/>
    </source>
</evidence>
<dbReference type="PRINTS" id="PR00038">
    <property type="entry name" value="HTHLUXR"/>
</dbReference>
<evidence type="ECO:0000256" key="3">
    <source>
        <dbReference type="ARBA" id="ARBA00023163"/>
    </source>
</evidence>
<proteinExistence type="predicted"/>
<dbReference type="CDD" id="cd06170">
    <property type="entry name" value="LuxR_C_like"/>
    <property type="match status" value="1"/>
</dbReference>
<dbReference type="Pfam" id="PF00196">
    <property type="entry name" value="GerE"/>
    <property type="match status" value="1"/>
</dbReference>
<dbReference type="PANTHER" id="PTHR44688:SF16">
    <property type="entry name" value="DNA-BINDING TRANSCRIPTIONAL ACTIVATOR DEVR_DOSR"/>
    <property type="match status" value="1"/>
</dbReference>
<evidence type="ECO:0000256" key="4">
    <source>
        <dbReference type="SAM" id="MobiDB-lite"/>
    </source>
</evidence>
<keyword evidence="7" id="KW-1185">Reference proteome</keyword>
<dbReference type="SUPFAM" id="SSF46894">
    <property type="entry name" value="C-terminal effector domain of the bipartite response regulators"/>
    <property type="match status" value="1"/>
</dbReference>
<evidence type="ECO:0000256" key="2">
    <source>
        <dbReference type="ARBA" id="ARBA00023125"/>
    </source>
</evidence>
<evidence type="ECO:0000313" key="6">
    <source>
        <dbReference type="EMBL" id="NKE69704.1"/>
    </source>
</evidence>
<dbReference type="Gene3D" id="1.10.10.10">
    <property type="entry name" value="Winged helix-like DNA-binding domain superfamily/Winged helix DNA-binding domain"/>
    <property type="match status" value="1"/>
</dbReference>
<keyword evidence="2" id="KW-0238">DNA-binding</keyword>
<comment type="caution">
    <text evidence="6">The sequence shown here is derived from an EMBL/GenBank/DDBJ whole genome shotgun (WGS) entry which is preliminary data.</text>
</comment>
<accession>A0A7X6DM65</accession>
<keyword evidence="3" id="KW-0804">Transcription</keyword>
<protein>
    <submittedName>
        <fullName evidence="6">Response regulator transcription factor</fullName>
    </submittedName>
</protein>
<dbReference type="InterPro" id="IPR036388">
    <property type="entry name" value="WH-like_DNA-bd_sf"/>
</dbReference>
<name>A0A7X6DM65_9BACT</name>
<dbReference type="SMART" id="SM00421">
    <property type="entry name" value="HTH_LUXR"/>
    <property type="match status" value="1"/>
</dbReference>
<organism evidence="6 7">
    <name type="scientific">Candidatus Manganitrophus noduliformans</name>
    <dbReference type="NCBI Taxonomy" id="2606439"/>
    <lineage>
        <taxon>Bacteria</taxon>
        <taxon>Pseudomonadati</taxon>
        <taxon>Nitrospirota</taxon>
        <taxon>Nitrospiria</taxon>
        <taxon>Candidatus Troglogloeales</taxon>
        <taxon>Candidatus Manganitrophaceae</taxon>
        <taxon>Candidatus Manganitrophus</taxon>
    </lineage>
</organism>
<dbReference type="GO" id="GO:0006355">
    <property type="term" value="P:regulation of DNA-templated transcription"/>
    <property type="evidence" value="ECO:0007669"/>
    <property type="project" value="InterPro"/>
</dbReference>
<gene>
    <name evidence="6" type="ORF">MNODULE_02945</name>
</gene>
<feature type="domain" description="HTH luxR-type" evidence="5">
    <location>
        <begin position="66"/>
        <end position="131"/>
    </location>
</feature>
<dbReference type="RefSeq" id="WP_168057992.1">
    <property type="nucleotide sequence ID" value="NZ_VTOW01000001.1"/>
</dbReference>
<evidence type="ECO:0000256" key="1">
    <source>
        <dbReference type="ARBA" id="ARBA00023015"/>
    </source>
</evidence>
<dbReference type="GO" id="GO:0003677">
    <property type="term" value="F:DNA binding"/>
    <property type="evidence" value="ECO:0007669"/>
    <property type="project" value="UniProtKB-KW"/>
</dbReference>
<dbReference type="InterPro" id="IPR016032">
    <property type="entry name" value="Sig_transdc_resp-reg_C-effctor"/>
</dbReference>
<feature type="compositionally biased region" description="Basic residues" evidence="4">
    <location>
        <begin position="61"/>
        <end position="73"/>
    </location>
</feature>
<dbReference type="Proteomes" id="UP000534783">
    <property type="component" value="Unassembled WGS sequence"/>
</dbReference>
<keyword evidence="1" id="KW-0805">Transcription regulation</keyword>
<evidence type="ECO:0000313" key="7">
    <source>
        <dbReference type="Proteomes" id="UP000534783"/>
    </source>
</evidence>
<dbReference type="AlphaFoldDB" id="A0A7X6DM65"/>
<sequence length="139" mass="15702">MMMSSDDIKDGVKNHQESLAKFAQGQEIEKNSKITGTPYLMSHHSGKENEKTTETVEKAKTRIKKQTPHKRPLTKREAEIVRLISGGLRNKDVAKTLGISVKTVETHRVNIMNKLALQNLAQLIRYAVQNGLIQIELEK</sequence>
<dbReference type="EMBL" id="VTOW01000001">
    <property type="protein sequence ID" value="NKE69704.1"/>
    <property type="molecule type" value="Genomic_DNA"/>
</dbReference>
<feature type="compositionally biased region" description="Basic and acidic residues" evidence="4">
    <location>
        <begin position="45"/>
        <end position="60"/>
    </location>
</feature>
<dbReference type="PANTHER" id="PTHR44688">
    <property type="entry name" value="DNA-BINDING TRANSCRIPTIONAL ACTIVATOR DEVR_DOSR"/>
    <property type="match status" value="1"/>
</dbReference>
<dbReference type="PROSITE" id="PS50043">
    <property type="entry name" value="HTH_LUXR_2"/>
    <property type="match status" value="1"/>
</dbReference>
<dbReference type="PROSITE" id="PS00622">
    <property type="entry name" value="HTH_LUXR_1"/>
    <property type="match status" value="1"/>
</dbReference>
<dbReference type="InterPro" id="IPR000792">
    <property type="entry name" value="Tscrpt_reg_LuxR_C"/>
</dbReference>
<reference evidence="6 7" key="1">
    <citation type="journal article" date="2020" name="Nature">
        <title>Bacterial chemolithoautotrophy via manganese oxidation.</title>
        <authorList>
            <person name="Yu H."/>
            <person name="Leadbetter J.R."/>
        </authorList>
    </citation>
    <scope>NUCLEOTIDE SEQUENCE [LARGE SCALE GENOMIC DNA]</scope>
    <source>
        <strain evidence="6 7">Mn-1</strain>
    </source>
</reference>